<reference evidence="9" key="1">
    <citation type="journal article" date="2020" name="bioRxiv">
        <title>A rank-normalized archaeal taxonomy based on genome phylogeny resolves widespread incomplete and uneven classifications.</title>
        <authorList>
            <person name="Rinke C."/>
            <person name="Chuvochina M."/>
            <person name="Mussig A.J."/>
            <person name="Chaumeil P.-A."/>
            <person name="Waite D.W."/>
            <person name="Whitman W.B."/>
            <person name="Parks D.H."/>
            <person name="Hugenholtz P."/>
        </authorList>
    </citation>
    <scope>NUCLEOTIDE SEQUENCE [LARGE SCALE GENOMIC DNA]</scope>
</reference>
<dbReference type="AlphaFoldDB" id="A0A7J4JK83"/>
<comment type="caution">
    <text evidence="7">The sequence shown here is derived from an EMBL/GenBank/DDBJ whole genome shotgun (WGS) entry which is preliminary data.</text>
</comment>
<evidence type="ECO:0000256" key="6">
    <source>
        <dbReference type="SAM" id="Phobius"/>
    </source>
</evidence>
<protein>
    <submittedName>
        <fullName evidence="7">TMEM165/GDT1 family protein</fullName>
    </submittedName>
</protein>
<evidence type="ECO:0000256" key="2">
    <source>
        <dbReference type="ARBA" id="ARBA00009190"/>
    </source>
</evidence>
<feature type="transmembrane region" description="Helical" evidence="6">
    <location>
        <begin position="71"/>
        <end position="89"/>
    </location>
</feature>
<accession>A0A7J4JK83</accession>
<reference evidence="8" key="3">
    <citation type="submission" date="2021-05" db="EMBL/GenBank/DDBJ databases">
        <title>Protein family content uncovers lineage relationships and bacterial pathway maintenance mechanisms in DPANN archaea.</title>
        <authorList>
            <person name="Castelle C.J."/>
            <person name="Meheust R."/>
            <person name="Jaffe A.L."/>
            <person name="Seitz K."/>
            <person name="Gong X."/>
            <person name="Baker B.J."/>
            <person name="Banfield J.F."/>
        </authorList>
    </citation>
    <scope>NUCLEOTIDE SEQUENCE</scope>
    <source>
        <strain evidence="8">RIFCSPLOWO2_01_FULL_58_19</strain>
    </source>
</reference>
<proteinExistence type="inferred from homology"/>
<evidence type="ECO:0000313" key="7">
    <source>
        <dbReference type="EMBL" id="HIH16745.1"/>
    </source>
</evidence>
<evidence type="ECO:0000313" key="8">
    <source>
        <dbReference type="EMBL" id="MBS3062908.1"/>
    </source>
</evidence>
<dbReference type="Proteomes" id="UP000564964">
    <property type="component" value="Unassembled WGS sequence"/>
</dbReference>
<dbReference type="PANTHER" id="PTHR12608:SF1">
    <property type="entry name" value="TRANSMEMBRANE PROTEIN 165"/>
    <property type="match status" value="1"/>
</dbReference>
<evidence type="ECO:0000256" key="1">
    <source>
        <dbReference type="ARBA" id="ARBA00004141"/>
    </source>
</evidence>
<dbReference type="InterPro" id="IPR001727">
    <property type="entry name" value="GDT1-like"/>
</dbReference>
<dbReference type="PANTHER" id="PTHR12608">
    <property type="entry name" value="TRANSMEMBRANE PROTEIN HTP-1 RELATED"/>
    <property type="match status" value="1"/>
</dbReference>
<evidence type="ECO:0000313" key="9">
    <source>
        <dbReference type="Proteomes" id="UP000564964"/>
    </source>
</evidence>
<dbReference type="EMBL" id="DUGH01000121">
    <property type="protein sequence ID" value="HIH16745.1"/>
    <property type="molecule type" value="Genomic_DNA"/>
</dbReference>
<keyword evidence="5 6" id="KW-0472">Membrane</keyword>
<feature type="transmembrane region" description="Helical" evidence="6">
    <location>
        <begin position="142"/>
        <end position="161"/>
    </location>
</feature>
<dbReference type="GO" id="GO:0016020">
    <property type="term" value="C:membrane"/>
    <property type="evidence" value="ECO:0007669"/>
    <property type="project" value="UniProtKB-SubCell"/>
</dbReference>
<dbReference type="Pfam" id="PF01169">
    <property type="entry name" value="GDT1"/>
    <property type="match status" value="2"/>
</dbReference>
<comment type="similarity">
    <text evidence="2">Belongs to the GDT1 family.</text>
</comment>
<evidence type="ECO:0000256" key="3">
    <source>
        <dbReference type="ARBA" id="ARBA00022692"/>
    </source>
</evidence>
<organism evidence="7 9">
    <name type="scientific">Candidatus Iainarchaeum sp</name>
    <dbReference type="NCBI Taxonomy" id="3101447"/>
    <lineage>
        <taxon>Archaea</taxon>
        <taxon>Candidatus Iainarchaeota</taxon>
        <taxon>Candidatus Iainarchaeia</taxon>
        <taxon>Candidatus Iainarchaeales</taxon>
        <taxon>Candidatus Iainarchaeaceae</taxon>
        <taxon>Candidatus Iainarchaeum</taxon>
    </lineage>
</organism>
<gene>
    <name evidence="7" type="ORF">HA252_05040</name>
    <name evidence="8" type="ORF">J4203_03475</name>
</gene>
<evidence type="ECO:0000256" key="5">
    <source>
        <dbReference type="ARBA" id="ARBA00023136"/>
    </source>
</evidence>
<comment type="subcellular location">
    <subcellularLocation>
        <location evidence="1">Membrane</location>
        <topology evidence="1">Multi-pass membrane protein</topology>
    </subcellularLocation>
</comment>
<dbReference type="Proteomes" id="UP000678237">
    <property type="component" value="Unassembled WGS sequence"/>
</dbReference>
<feature type="transmembrane region" description="Helical" evidence="6">
    <location>
        <begin position="37"/>
        <end position="59"/>
    </location>
</feature>
<name>A0A7J4JK83_9ARCH</name>
<keyword evidence="4 6" id="KW-1133">Transmembrane helix</keyword>
<sequence length="191" mass="20560">MNFSLEAVVSAFALLFLAEVGDKTQLLLLALATRYRSAWHVFLGAWFAEIIVDGVAIYFGAALTRLVPLSVVKAGGGLLFVGLGVYSLYRAFKDGSGREPRAFEAGNAFVAAFGTIFFSEFGDKSQLTAGLLALQWGHPFEVLAGVALGLGLASALSIFLGRKLQQWLPRKQLKLVSGGLFVLFGLFFVFT</sequence>
<dbReference type="GO" id="GO:0046873">
    <property type="term" value="F:metal ion transmembrane transporter activity"/>
    <property type="evidence" value="ECO:0007669"/>
    <property type="project" value="InterPro"/>
</dbReference>
<evidence type="ECO:0000256" key="4">
    <source>
        <dbReference type="ARBA" id="ARBA00022989"/>
    </source>
</evidence>
<feature type="transmembrane region" description="Helical" evidence="6">
    <location>
        <begin position="173"/>
        <end position="190"/>
    </location>
</feature>
<dbReference type="EMBL" id="JAGVWE010000003">
    <property type="protein sequence ID" value="MBS3062908.1"/>
    <property type="molecule type" value="Genomic_DNA"/>
</dbReference>
<reference evidence="8" key="2">
    <citation type="submission" date="2021-03" db="EMBL/GenBank/DDBJ databases">
        <authorList>
            <person name="Jaffe A."/>
        </authorList>
    </citation>
    <scope>NUCLEOTIDE SEQUENCE</scope>
    <source>
        <strain evidence="8">RIFCSPLOWO2_01_FULL_58_19</strain>
    </source>
</reference>
<keyword evidence="3 6" id="KW-0812">Transmembrane</keyword>